<feature type="binding site" evidence="10">
    <location>
        <position position="186"/>
    </location>
    <ligand>
        <name>ATP</name>
        <dbReference type="ChEBI" id="CHEBI:30616"/>
    </ligand>
</feature>
<comment type="function">
    <text evidence="10">Catalyzes the ATP-dependent phosphorylation of 2-deoxy-D-ribose to 2-deoxy-D-ribose 5-phosphate (dRib-5P), allowing the use of deoxyribose as the sole carbon source.</text>
</comment>
<comment type="caution">
    <text evidence="10">Lacks conserved residue(s) required for the propagation of feature annotation.</text>
</comment>
<accession>A0ABW5DRA8</accession>
<evidence type="ECO:0000256" key="4">
    <source>
        <dbReference type="ARBA" id="ARBA00022741"/>
    </source>
</evidence>
<comment type="similarity">
    <text evidence="1">Belongs to the carbohydrate kinase pfkB family.</text>
</comment>
<keyword evidence="8 10" id="KW-0630">Potassium</keyword>
<dbReference type="PANTHER" id="PTHR10584:SF166">
    <property type="entry name" value="RIBOKINASE"/>
    <property type="match status" value="1"/>
</dbReference>
<evidence type="ECO:0000256" key="3">
    <source>
        <dbReference type="ARBA" id="ARBA00022723"/>
    </source>
</evidence>
<feature type="binding site" evidence="10">
    <location>
        <position position="286"/>
    </location>
    <ligand>
        <name>K(+)</name>
        <dbReference type="ChEBI" id="CHEBI:29103"/>
    </ligand>
</feature>
<evidence type="ECO:0000256" key="6">
    <source>
        <dbReference type="ARBA" id="ARBA00022840"/>
    </source>
</evidence>
<proteinExistence type="inferred from homology"/>
<dbReference type="InterPro" id="IPR011611">
    <property type="entry name" value="PfkB_dom"/>
</dbReference>
<dbReference type="PRINTS" id="PR00990">
    <property type="entry name" value="RIBOKINASE"/>
</dbReference>
<feature type="domain" description="Carbohydrate kinase PfkB" evidence="11">
    <location>
        <begin position="5"/>
        <end position="292"/>
    </location>
</feature>
<dbReference type="CDD" id="cd01174">
    <property type="entry name" value="ribokinase"/>
    <property type="match status" value="1"/>
</dbReference>
<sequence>MPGRLTVIASFMQDVSLAIPRSPLAGETMFAGDLTLSAGGKGSNQAVQAARCGAEVAVVAAVGQDGGGDGALQVWQKEGIDTQHVTRIDGVATGTAIILVEPSGENRIILAAGANSSLHPKHADAAADIIATSGLVIAQLESPLETVERAFAIARAAGVPTLINTAPAPDSLPDSLWQLTDYVVSNRIEASQLTGLPEETALEELARALKTKVGRAALLTAGAEGAIAIDQTGNLLRQPALPAKVIDTTGAGDAFIGAVAAALVAGASLAQAMEDGVAAGALACEGRGVVPSLARKPAINDRKRLRR</sequence>
<evidence type="ECO:0000256" key="10">
    <source>
        <dbReference type="HAMAP-Rule" id="MF_01987"/>
    </source>
</evidence>
<dbReference type="HAMAP" id="MF_01987">
    <property type="entry name" value="Ribokinase"/>
    <property type="match status" value="1"/>
</dbReference>
<comment type="similarity">
    <text evidence="10">Belongs to the carbohydrate kinase PfkB family. Deoxyribokinase subfamily.</text>
</comment>
<comment type="subunit">
    <text evidence="10">Homodimer.</text>
</comment>
<feature type="binding site" evidence="10">
    <location>
        <position position="253"/>
    </location>
    <ligand>
        <name>substrate</name>
    </ligand>
</feature>
<comment type="catalytic activity">
    <reaction evidence="10">
        <text>2-deoxy-D-ribose + ATP = 2-deoxy-D-ribose 5-phosphate + ADP + H(+)</text>
        <dbReference type="Rhea" id="RHEA:30871"/>
        <dbReference type="ChEBI" id="CHEBI:15378"/>
        <dbReference type="ChEBI" id="CHEBI:30616"/>
        <dbReference type="ChEBI" id="CHEBI:62877"/>
        <dbReference type="ChEBI" id="CHEBI:90761"/>
        <dbReference type="ChEBI" id="CHEBI:456216"/>
        <dbReference type="EC" id="2.7.1.229"/>
    </reaction>
</comment>
<keyword evidence="10" id="KW-0963">Cytoplasm</keyword>
<evidence type="ECO:0000256" key="7">
    <source>
        <dbReference type="ARBA" id="ARBA00022842"/>
    </source>
</evidence>
<keyword evidence="13" id="KW-1185">Reference proteome</keyword>
<feature type="binding site" evidence="10">
    <location>
        <begin position="220"/>
        <end position="225"/>
    </location>
    <ligand>
        <name>ATP</name>
        <dbReference type="ChEBI" id="CHEBI:30616"/>
    </ligand>
</feature>
<feature type="binding site" evidence="10">
    <location>
        <position position="292"/>
    </location>
    <ligand>
        <name>K(+)</name>
        <dbReference type="ChEBI" id="CHEBI:29103"/>
    </ligand>
</feature>
<comment type="subcellular location">
    <subcellularLocation>
        <location evidence="10">Cytoplasm</location>
    </subcellularLocation>
</comment>
<keyword evidence="7 10" id="KW-0460">Magnesium</keyword>
<organism evidence="12 13">
    <name type="scientific">Lacibacterium aquatile</name>
    <dbReference type="NCBI Taxonomy" id="1168082"/>
    <lineage>
        <taxon>Bacteria</taxon>
        <taxon>Pseudomonadati</taxon>
        <taxon>Pseudomonadota</taxon>
        <taxon>Alphaproteobacteria</taxon>
        <taxon>Rhodospirillales</taxon>
        <taxon>Rhodospirillaceae</taxon>
    </lineage>
</organism>
<feature type="binding site" evidence="10">
    <location>
        <begin position="40"/>
        <end position="44"/>
    </location>
    <ligand>
        <name>substrate</name>
    </ligand>
</feature>
<evidence type="ECO:0000256" key="2">
    <source>
        <dbReference type="ARBA" id="ARBA00022679"/>
    </source>
</evidence>
<dbReference type="EMBL" id="JBHUIP010000003">
    <property type="protein sequence ID" value="MFD2262071.1"/>
    <property type="molecule type" value="Genomic_DNA"/>
</dbReference>
<evidence type="ECO:0000256" key="9">
    <source>
        <dbReference type="ARBA" id="ARBA00023277"/>
    </source>
</evidence>
<feature type="binding site" evidence="10">
    <location>
        <begin position="12"/>
        <end position="14"/>
    </location>
    <ligand>
        <name>substrate</name>
    </ligand>
</feature>
<dbReference type="InterPro" id="IPR002173">
    <property type="entry name" value="Carboh/pur_kinase_PfkB_CS"/>
</dbReference>
<dbReference type="InterPro" id="IPR011877">
    <property type="entry name" value="Ribokinase"/>
</dbReference>
<keyword evidence="3 10" id="KW-0479">Metal-binding</keyword>
<keyword evidence="2 10" id="KW-0808">Transferase</keyword>
<keyword evidence="9 10" id="KW-0119">Carbohydrate metabolism</keyword>
<feature type="active site" description="Proton acceptor" evidence="10">
    <location>
        <position position="253"/>
    </location>
</feature>
<protein>
    <recommendedName>
        <fullName evidence="10">Deoxyribokinase</fullName>
        <shortName evidence="10">dRK</shortName>
        <ecNumber evidence="10">2.7.1.229</ecNumber>
    </recommendedName>
    <alternativeName>
        <fullName evidence="10">ATP:2-deoxy-D-ribose 5-phosphotransferase</fullName>
    </alternativeName>
</protein>
<feature type="binding site" evidence="10">
    <location>
        <position position="283"/>
    </location>
    <ligand>
        <name>K(+)</name>
        <dbReference type="ChEBI" id="CHEBI:29103"/>
    </ligand>
</feature>
<dbReference type="PROSITE" id="PS00584">
    <property type="entry name" value="PFKB_KINASES_2"/>
    <property type="match status" value="1"/>
</dbReference>
<feature type="binding site" evidence="10">
    <location>
        <position position="249"/>
    </location>
    <ligand>
        <name>K(+)</name>
        <dbReference type="ChEBI" id="CHEBI:29103"/>
    </ligand>
</feature>
<comment type="cofactor">
    <cofactor evidence="10">
        <name>Mg(2+)</name>
        <dbReference type="ChEBI" id="CHEBI:18420"/>
    </cofactor>
</comment>
<keyword evidence="5 10" id="KW-0418">Kinase</keyword>
<dbReference type="GO" id="GO:0004747">
    <property type="term" value="F:ribokinase activity"/>
    <property type="evidence" value="ECO:0007669"/>
    <property type="project" value="UniProtKB-EC"/>
</dbReference>
<name>A0ABW5DRA8_9PROT</name>
<dbReference type="PANTHER" id="PTHR10584">
    <property type="entry name" value="SUGAR KINASE"/>
    <property type="match status" value="1"/>
</dbReference>
<dbReference type="InterPro" id="IPR029056">
    <property type="entry name" value="Ribokinase-like"/>
</dbReference>
<dbReference type="RefSeq" id="WP_379874982.1">
    <property type="nucleotide sequence ID" value="NZ_JBHUIP010000003.1"/>
</dbReference>
<evidence type="ECO:0000256" key="5">
    <source>
        <dbReference type="ARBA" id="ARBA00022777"/>
    </source>
</evidence>
<dbReference type="Proteomes" id="UP001597295">
    <property type="component" value="Unassembled WGS sequence"/>
</dbReference>
<dbReference type="SUPFAM" id="SSF53613">
    <property type="entry name" value="Ribokinase-like"/>
    <property type="match status" value="1"/>
</dbReference>
<keyword evidence="6 10" id="KW-0067">ATP-binding</keyword>
<evidence type="ECO:0000256" key="1">
    <source>
        <dbReference type="ARBA" id="ARBA00005380"/>
    </source>
</evidence>
<evidence type="ECO:0000313" key="13">
    <source>
        <dbReference type="Proteomes" id="UP001597295"/>
    </source>
</evidence>
<feature type="binding site" evidence="10">
    <location>
        <position position="247"/>
    </location>
    <ligand>
        <name>K(+)</name>
        <dbReference type="ChEBI" id="CHEBI:29103"/>
    </ligand>
</feature>
<evidence type="ECO:0000313" key="12">
    <source>
        <dbReference type="EMBL" id="MFD2262071.1"/>
    </source>
</evidence>
<feature type="site" description="Important for substrate specificity" evidence="10">
    <location>
        <position position="12"/>
    </location>
</feature>
<dbReference type="EC" id="2.7.1.229" evidence="10"/>
<feature type="binding site" evidence="10">
    <location>
        <position position="141"/>
    </location>
    <ligand>
        <name>substrate</name>
    </ligand>
</feature>
<evidence type="ECO:0000259" key="11">
    <source>
        <dbReference type="Pfam" id="PF00294"/>
    </source>
</evidence>
<reference evidence="13" key="1">
    <citation type="journal article" date="2019" name="Int. J. Syst. Evol. Microbiol.">
        <title>The Global Catalogue of Microorganisms (GCM) 10K type strain sequencing project: providing services to taxonomists for standard genome sequencing and annotation.</title>
        <authorList>
            <consortium name="The Broad Institute Genomics Platform"/>
            <consortium name="The Broad Institute Genome Sequencing Center for Infectious Disease"/>
            <person name="Wu L."/>
            <person name="Ma J."/>
        </authorList>
    </citation>
    <scope>NUCLEOTIDE SEQUENCE [LARGE SCALE GENOMIC DNA]</scope>
    <source>
        <strain evidence="13">CGMCC 1.19062</strain>
    </source>
</reference>
<evidence type="ECO:0000256" key="8">
    <source>
        <dbReference type="ARBA" id="ARBA00022958"/>
    </source>
</evidence>
<feature type="binding site" evidence="10">
    <location>
        <position position="288"/>
    </location>
    <ligand>
        <name>K(+)</name>
        <dbReference type="ChEBI" id="CHEBI:29103"/>
    </ligand>
</feature>
<keyword evidence="4 10" id="KW-0547">Nucleotide-binding</keyword>
<comment type="caution">
    <text evidence="12">The sequence shown here is derived from an EMBL/GenBank/DDBJ whole genome shotgun (WGS) entry which is preliminary data.</text>
</comment>
<feature type="binding site" evidence="10">
    <location>
        <begin position="252"/>
        <end position="253"/>
    </location>
    <ligand>
        <name>ATP</name>
        <dbReference type="ChEBI" id="CHEBI:30616"/>
    </ligand>
</feature>
<dbReference type="Pfam" id="PF00294">
    <property type="entry name" value="PfkB"/>
    <property type="match status" value="1"/>
</dbReference>
<dbReference type="InterPro" id="IPR002139">
    <property type="entry name" value="Ribo/fructo_kinase"/>
</dbReference>
<gene>
    <name evidence="10" type="primary">deoK</name>
    <name evidence="12" type="ORF">ACFSM5_04165</name>
</gene>
<dbReference type="Gene3D" id="3.40.1190.20">
    <property type="match status" value="1"/>
</dbReference>